<gene>
    <name evidence="6" type="ORF">L207DRAFT_433904</name>
</gene>
<dbReference type="GO" id="GO:0016491">
    <property type="term" value="F:oxidoreductase activity"/>
    <property type="evidence" value="ECO:0007669"/>
    <property type="project" value="UniProtKB-KW"/>
</dbReference>
<evidence type="ECO:0000313" key="6">
    <source>
        <dbReference type="EMBL" id="PMD36568.1"/>
    </source>
</evidence>
<dbReference type="PANTHER" id="PTHR43162:SF1">
    <property type="entry name" value="PRESTALK A DIFFERENTIATION PROTEIN A"/>
    <property type="match status" value="1"/>
</dbReference>
<dbReference type="PANTHER" id="PTHR43162">
    <property type="match status" value="1"/>
</dbReference>
<dbReference type="InterPro" id="IPR019901">
    <property type="entry name" value="Ergot_alkaloid_biosynthesis"/>
</dbReference>
<comment type="pathway">
    <text evidence="1">Alkaloid biosynthesis; ergot alkaloid biosynthesis.</text>
</comment>
<dbReference type="STRING" id="1149755.A0A2J6RDG7"/>
<evidence type="ECO:0000256" key="1">
    <source>
        <dbReference type="ARBA" id="ARBA00005107"/>
    </source>
</evidence>
<keyword evidence="3" id="KW-0017">Alkaloid metabolism</keyword>
<feature type="domain" description="NmrA-like" evidence="5">
    <location>
        <begin position="2"/>
        <end position="250"/>
    </location>
</feature>
<dbReference type="InterPro" id="IPR008030">
    <property type="entry name" value="NmrA-like"/>
</dbReference>
<dbReference type="UniPathway" id="UPA00327"/>
<proteinExistence type="inferred from homology"/>
<dbReference type="OrthoDB" id="9997102at2759"/>
<dbReference type="InterPro" id="IPR036291">
    <property type="entry name" value="NAD(P)-bd_dom_sf"/>
</dbReference>
<evidence type="ECO:0000256" key="4">
    <source>
        <dbReference type="ARBA" id="ARBA00023002"/>
    </source>
</evidence>
<dbReference type="GO" id="GO:0035835">
    <property type="term" value="P:indole alkaloid biosynthetic process"/>
    <property type="evidence" value="ECO:0007669"/>
    <property type="project" value="UniProtKB-UniPathway"/>
</dbReference>
<dbReference type="Pfam" id="PF05368">
    <property type="entry name" value="NmrA"/>
    <property type="match status" value="1"/>
</dbReference>
<dbReference type="AlphaFoldDB" id="A0A2J6RDG7"/>
<evidence type="ECO:0000256" key="2">
    <source>
        <dbReference type="ARBA" id="ARBA00005372"/>
    </source>
</evidence>
<evidence type="ECO:0000313" key="7">
    <source>
        <dbReference type="Proteomes" id="UP000235786"/>
    </source>
</evidence>
<dbReference type="CDD" id="cd05269">
    <property type="entry name" value="TMR_SDR_a"/>
    <property type="match status" value="1"/>
</dbReference>
<dbReference type="SUPFAM" id="SSF51735">
    <property type="entry name" value="NAD(P)-binding Rossmann-fold domains"/>
    <property type="match status" value="1"/>
</dbReference>
<dbReference type="Gene3D" id="3.90.25.10">
    <property type="entry name" value="UDP-galactose 4-epimerase, domain 1"/>
    <property type="match status" value="1"/>
</dbReference>
<dbReference type="NCBIfam" id="TIGR03649">
    <property type="entry name" value="ergot_EASG"/>
    <property type="match status" value="1"/>
</dbReference>
<evidence type="ECO:0000256" key="3">
    <source>
        <dbReference type="ARBA" id="ARBA00022589"/>
    </source>
</evidence>
<protein>
    <submittedName>
        <fullName evidence="6">NAD(P)-binding protein</fullName>
    </submittedName>
</protein>
<accession>A0A2J6RDG7</accession>
<dbReference type="Proteomes" id="UP000235786">
    <property type="component" value="Unassembled WGS sequence"/>
</dbReference>
<dbReference type="Gene3D" id="3.40.50.720">
    <property type="entry name" value="NAD(P)-binding Rossmann-like Domain"/>
    <property type="match status" value="1"/>
</dbReference>
<evidence type="ECO:0000259" key="5">
    <source>
        <dbReference type="Pfam" id="PF05368"/>
    </source>
</evidence>
<name>A0A2J6RDG7_HYAVF</name>
<dbReference type="InterPro" id="IPR051604">
    <property type="entry name" value="Ergot_Alk_Oxidoreductase"/>
</dbReference>
<dbReference type="EMBL" id="KZ613950">
    <property type="protein sequence ID" value="PMD36568.1"/>
    <property type="molecule type" value="Genomic_DNA"/>
</dbReference>
<sequence length="291" mass="31720">MSSILLTGGTGKISSRITPLLSSNGNTILVASRSGKSPSLPNAIGVKFDWLDSETYANPFSHSQITSIFLVAPPIMDCLPPMKAFIDLAVEKGVKRFVLLSASVMDVGDGPMMGQVSKYLSGLGVEWTVLRPTWFMENFSEMQHLYSIRDADNIVTATGEGKLPFVSADDVASVAFRALTDEKSHNTDHLLLGPELLSYDDVSTLLTTKLGRKIAHIKISEDDLAKGMTSFGIPADYAKLLAELDTTIKNGNEERLNSVILDVTGHQPRKLEDFVEKCVQSGVWARSERVD</sequence>
<keyword evidence="7" id="KW-1185">Reference proteome</keyword>
<organism evidence="6 7">
    <name type="scientific">Hyaloscypha variabilis (strain UAMH 11265 / GT02V1 / F)</name>
    <name type="common">Meliniomyces variabilis</name>
    <dbReference type="NCBI Taxonomy" id="1149755"/>
    <lineage>
        <taxon>Eukaryota</taxon>
        <taxon>Fungi</taxon>
        <taxon>Dikarya</taxon>
        <taxon>Ascomycota</taxon>
        <taxon>Pezizomycotina</taxon>
        <taxon>Leotiomycetes</taxon>
        <taxon>Helotiales</taxon>
        <taxon>Hyaloscyphaceae</taxon>
        <taxon>Hyaloscypha</taxon>
        <taxon>Hyaloscypha variabilis</taxon>
    </lineage>
</organism>
<keyword evidence="4" id="KW-0560">Oxidoreductase</keyword>
<comment type="similarity">
    <text evidence="2">Belongs to the fgaFS/easG family.</text>
</comment>
<reference evidence="6 7" key="1">
    <citation type="submission" date="2016-04" db="EMBL/GenBank/DDBJ databases">
        <title>A degradative enzymes factory behind the ericoid mycorrhizal symbiosis.</title>
        <authorList>
            <consortium name="DOE Joint Genome Institute"/>
            <person name="Martino E."/>
            <person name="Morin E."/>
            <person name="Grelet G."/>
            <person name="Kuo A."/>
            <person name="Kohler A."/>
            <person name="Daghino S."/>
            <person name="Barry K."/>
            <person name="Choi C."/>
            <person name="Cichocki N."/>
            <person name="Clum A."/>
            <person name="Copeland A."/>
            <person name="Hainaut M."/>
            <person name="Haridas S."/>
            <person name="Labutti K."/>
            <person name="Lindquist E."/>
            <person name="Lipzen A."/>
            <person name="Khouja H.-R."/>
            <person name="Murat C."/>
            <person name="Ohm R."/>
            <person name="Olson A."/>
            <person name="Spatafora J."/>
            <person name="Veneault-Fourrey C."/>
            <person name="Henrissat B."/>
            <person name="Grigoriev I."/>
            <person name="Martin F."/>
            <person name="Perotto S."/>
        </authorList>
    </citation>
    <scope>NUCLEOTIDE SEQUENCE [LARGE SCALE GENOMIC DNA]</scope>
    <source>
        <strain evidence="6 7">F</strain>
    </source>
</reference>